<dbReference type="EMBL" id="JAJJMB010001184">
    <property type="protein sequence ID" value="KAI3958033.1"/>
    <property type="molecule type" value="Genomic_DNA"/>
</dbReference>
<evidence type="ECO:0000256" key="1">
    <source>
        <dbReference type="ARBA" id="ARBA00022737"/>
    </source>
</evidence>
<feature type="repeat" description="PPR" evidence="2">
    <location>
        <begin position="106"/>
        <end position="140"/>
    </location>
</feature>
<keyword evidence="4" id="KW-1185">Reference proteome</keyword>
<accession>A0AAD4TF80</accession>
<dbReference type="InterPro" id="IPR046848">
    <property type="entry name" value="E_motif"/>
</dbReference>
<dbReference type="Pfam" id="PF20431">
    <property type="entry name" value="E_motif"/>
    <property type="match status" value="1"/>
</dbReference>
<dbReference type="PANTHER" id="PTHR47926">
    <property type="entry name" value="PENTATRICOPEPTIDE REPEAT-CONTAINING PROTEIN"/>
    <property type="match status" value="1"/>
</dbReference>
<name>A0AAD4TF80_9MAGN</name>
<dbReference type="FunFam" id="1.25.40.10:FF:000344">
    <property type="entry name" value="Pentatricopeptide repeat-containing protein"/>
    <property type="match status" value="1"/>
</dbReference>
<comment type="caution">
    <text evidence="3">The sequence shown here is derived from an EMBL/GenBank/DDBJ whole genome shotgun (WGS) entry which is preliminary data.</text>
</comment>
<feature type="repeat" description="PPR" evidence="2">
    <location>
        <begin position="5"/>
        <end position="39"/>
    </location>
</feature>
<feature type="repeat" description="PPR" evidence="2">
    <location>
        <begin position="209"/>
        <end position="243"/>
    </location>
</feature>
<dbReference type="GO" id="GO:0009451">
    <property type="term" value="P:RNA modification"/>
    <property type="evidence" value="ECO:0007669"/>
    <property type="project" value="InterPro"/>
</dbReference>
<dbReference type="InterPro" id="IPR046849">
    <property type="entry name" value="E2_motif"/>
</dbReference>
<dbReference type="InterPro" id="IPR002885">
    <property type="entry name" value="PPR_rpt"/>
</dbReference>
<dbReference type="FunFam" id="1.25.40.10:FF:000351">
    <property type="entry name" value="Pentatricopeptide repeat-containing protein"/>
    <property type="match status" value="1"/>
</dbReference>
<reference evidence="3" key="1">
    <citation type="submission" date="2022-04" db="EMBL/GenBank/DDBJ databases">
        <title>A functionally conserved STORR gene fusion in Papaver species that diverged 16.8 million years ago.</title>
        <authorList>
            <person name="Catania T."/>
        </authorList>
    </citation>
    <scope>NUCLEOTIDE SEQUENCE</scope>
    <source>
        <strain evidence="3">S-188037</strain>
    </source>
</reference>
<dbReference type="PROSITE" id="PS51375">
    <property type="entry name" value="PPR"/>
    <property type="match status" value="6"/>
</dbReference>
<keyword evidence="1" id="KW-0677">Repeat</keyword>
<dbReference type="Pfam" id="PF01535">
    <property type="entry name" value="PPR"/>
    <property type="match status" value="5"/>
</dbReference>
<feature type="repeat" description="PPR" evidence="2">
    <location>
        <begin position="416"/>
        <end position="450"/>
    </location>
</feature>
<feature type="repeat" description="PPR" evidence="2">
    <location>
        <begin position="280"/>
        <end position="310"/>
    </location>
</feature>
<dbReference type="AlphaFoldDB" id="A0AAD4TF80"/>
<dbReference type="InterPro" id="IPR011990">
    <property type="entry name" value="TPR-like_helical_dom_sf"/>
</dbReference>
<sequence length="644" mass="71538">MSERNVFSWTVMIVGSTENGLFMEGFRYFCEMLSSGAFPDKFAYSALLQACIGLKDVELGKMVHAQIVKTGFSEQVILNTSLLNMYAKCGEIEVSVRVFNGMSEHNQVSWNAMISGYVSGDLNLEAFNQFIKMKKEGFTPNMYTFASVLKAVGKLADVSKGRIVHNYVTELGLESNGLVGTALIDMHSKCGCLDDARLVFDMNFADCTENVPWNAMISGYSQGGYSKKAFELLTQMCLNNVKLDVFTFASVLNAIAASKCLQFGKEVHAMMVKFGYDSRFISVSNALIDAYSKCGSLDDARRVFEKMEERDLVSWSTMVTAYATNSEEVEEAINFFLQMRELGFAPNHYACASVLVGISSLCLLESGRQVHGFLCKAGLDTYECVESALIDMYAKCGSIIDAENAFEGIFKLKSPDVVSWTAIISGYAQHGFANKAVKTFNRMDELGIKANAVTLLSVLFACSHGGMVDEGLHYFHSMEERFGVVPEMEHYACVVDLLGRVGRLDDAQEFIKKMPMEPTDMVWQTLLGACRVHGDVKLGEKAAKEILSVRPDFSATYVLLSNTYLERGSLEDGLSLRNVMRDRGVKKEPGFSWISVGGTVHKFFSGDQKHPQKEKIYAKLEDLKKKMKAMGYAPQLRYGLLETE</sequence>
<evidence type="ECO:0000256" key="2">
    <source>
        <dbReference type="PROSITE-ProRule" id="PRU00708"/>
    </source>
</evidence>
<evidence type="ECO:0000313" key="4">
    <source>
        <dbReference type="Proteomes" id="UP001202328"/>
    </source>
</evidence>
<dbReference type="PANTHER" id="PTHR47926:SF395">
    <property type="entry name" value="TETRATRICOPEPTIDE-LIKE HELICAL DOMAIN, DYW DOMAIN PROTEIN-RELATED"/>
    <property type="match status" value="1"/>
</dbReference>
<dbReference type="Proteomes" id="UP001202328">
    <property type="component" value="Unassembled WGS sequence"/>
</dbReference>
<dbReference type="InterPro" id="IPR046960">
    <property type="entry name" value="PPR_At4g14850-like_plant"/>
</dbReference>
<organism evidence="3 4">
    <name type="scientific">Papaver atlanticum</name>
    <dbReference type="NCBI Taxonomy" id="357466"/>
    <lineage>
        <taxon>Eukaryota</taxon>
        <taxon>Viridiplantae</taxon>
        <taxon>Streptophyta</taxon>
        <taxon>Embryophyta</taxon>
        <taxon>Tracheophyta</taxon>
        <taxon>Spermatophyta</taxon>
        <taxon>Magnoliopsida</taxon>
        <taxon>Ranunculales</taxon>
        <taxon>Papaveraceae</taxon>
        <taxon>Papaveroideae</taxon>
        <taxon>Papaver</taxon>
    </lineage>
</organism>
<evidence type="ECO:0000313" key="3">
    <source>
        <dbReference type="EMBL" id="KAI3958033.1"/>
    </source>
</evidence>
<dbReference type="Gene3D" id="1.25.40.10">
    <property type="entry name" value="Tetratricopeptide repeat domain"/>
    <property type="match status" value="5"/>
</dbReference>
<dbReference type="FunFam" id="1.25.40.10:FF:001093">
    <property type="entry name" value="Pentatricopeptide repeat-containing protein At2g34400"/>
    <property type="match status" value="1"/>
</dbReference>
<dbReference type="NCBIfam" id="TIGR00756">
    <property type="entry name" value="PPR"/>
    <property type="match status" value="5"/>
</dbReference>
<dbReference type="Pfam" id="PF20430">
    <property type="entry name" value="Eplus_motif"/>
    <property type="match status" value="1"/>
</dbReference>
<feature type="repeat" description="PPR" evidence="2">
    <location>
        <begin position="311"/>
        <end position="346"/>
    </location>
</feature>
<dbReference type="GO" id="GO:0003723">
    <property type="term" value="F:RNA binding"/>
    <property type="evidence" value="ECO:0007669"/>
    <property type="project" value="InterPro"/>
</dbReference>
<dbReference type="Pfam" id="PF13041">
    <property type="entry name" value="PPR_2"/>
    <property type="match status" value="4"/>
</dbReference>
<evidence type="ECO:0008006" key="5">
    <source>
        <dbReference type="Google" id="ProtNLM"/>
    </source>
</evidence>
<gene>
    <name evidence="3" type="ORF">MKW98_020675</name>
</gene>
<proteinExistence type="predicted"/>
<protein>
    <recommendedName>
        <fullName evidence="5">Pentatricopeptide repeat-containing protein</fullName>
    </recommendedName>
</protein>